<dbReference type="CDD" id="cd00054">
    <property type="entry name" value="EGF_CA"/>
    <property type="match status" value="2"/>
</dbReference>
<evidence type="ECO:0000256" key="6">
    <source>
        <dbReference type="SAM" id="Phobius"/>
    </source>
</evidence>
<keyword evidence="9" id="KW-1185">Reference proteome</keyword>
<feature type="transmembrane region" description="Helical" evidence="6">
    <location>
        <begin position="45"/>
        <end position="66"/>
    </location>
</feature>
<evidence type="ECO:0000313" key="9">
    <source>
        <dbReference type="Proteomes" id="UP000245207"/>
    </source>
</evidence>
<name>A0A2U1MD89_ARTAN</name>
<keyword evidence="6" id="KW-1133">Transmembrane helix</keyword>
<dbReference type="FunFam" id="2.10.25.10:FF:000355">
    <property type="entry name" value="Wall-associated receptor kinase 3"/>
    <property type="match status" value="1"/>
</dbReference>
<dbReference type="SUPFAM" id="SSF57184">
    <property type="entry name" value="Growth factor receptor domain"/>
    <property type="match status" value="1"/>
</dbReference>
<dbReference type="PROSITE" id="PS50026">
    <property type="entry name" value="EGF_3"/>
    <property type="match status" value="1"/>
</dbReference>
<dbReference type="PROSITE" id="PS00010">
    <property type="entry name" value="ASX_HYDROXYL"/>
    <property type="match status" value="1"/>
</dbReference>
<dbReference type="InterPro" id="IPR009030">
    <property type="entry name" value="Growth_fac_rcpt_cys_sf"/>
</dbReference>
<comment type="caution">
    <text evidence="5">Lacks conserved residue(s) required for the propagation of feature annotation.</text>
</comment>
<evidence type="ECO:0000256" key="3">
    <source>
        <dbReference type="ARBA" id="ARBA00022737"/>
    </source>
</evidence>
<protein>
    <submittedName>
        <fullName evidence="8">EGF-like calcium-binding domain-containing protein</fullName>
    </submittedName>
</protein>
<keyword evidence="6" id="KW-0812">Transmembrane</keyword>
<accession>A0A2U1MD89</accession>
<dbReference type="SMART" id="SM00179">
    <property type="entry name" value="EGF_CA"/>
    <property type="match status" value="2"/>
</dbReference>
<keyword evidence="6" id="KW-0472">Membrane</keyword>
<dbReference type="OrthoDB" id="10045365at2759"/>
<dbReference type="InterPro" id="IPR049883">
    <property type="entry name" value="NOTCH1_EGF-like"/>
</dbReference>
<reference evidence="8 9" key="1">
    <citation type="journal article" date="2018" name="Mol. Plant">
        <title>The genome of Artemisia annua provides insight into the evolution of Asteraceae family and artemisinin biosynthesis.</title>
        <authorList>
            <person name="Shen Q."/>
            <person name="Zhang L."/>
            <person name="Liao Z."/>
            <person name="Wang S."/>
            <person name="Yan T."/>
            <person name="Shi P."/>
            <person name="Liu M."/>
            <person name="Fu X."/>
            <person name="Pan Q."/>
            <person name="Wang Y."/>
            <person name="Lv Z."/>
            <person name="Lu X."/>
            <person name="Zhang F."/>
            <person name="Jiang W."/>
            <person name="Ma Y."/>
            <person name="Chen M."/>
            <person name="Hao X."/>
            <person name="Li L."/>
            <person name="Tang Y."/>
            <person name="Lv G."/>
            <person name="Zhou Y."/>
            <person name="Sun X."/>
            <person name="Brodelius P.E."/>
            <person name="Rose J.K.C."/>
            <person name="Tang K."/>
        </authorList>
    </citation>
    <scope>NUCLEOTIDE SEQUENCE [LARGE SCALE GENOMIC DNA]</scope>
    <source>
        <strain evidence="9">cv. Huhao1</strain>
        <tissue evidence="8">Leaf</tissue>
    </source>
</reference>
<proteinExistence type="predicted"/>
<dbReference type="AlphaFoldDB" id="A0A2U1MD89"/>
<keyword evidence="4" id="KW-1015">Disulfide bond</keyword>
<evidence type="ECO:0000313" key="8">
    <source>
        <dbReference type="EMBL" id="PWA59241.1"/>
    </source>
</evidence>
<dbReference type="GO" id="GO:0005509">
    <property type="term" value="F:calcium ion binding"/>
    <property type="evidence" value="ECO:0007669"/>
    <property type="project" value="InterPro"/>
</dbReference>
<dbReference type="PANTHER" id="PTHR24034:SF209">
    <property type="entry name" value="EGF-LIKE DOMAIN-CONTAINING PROTEIN"/>
    <property type="match status" value="1"/>
</dbReference>
<dbReference type="Pfam" id="PF07645">
    <property type="entry name" value="EGF_CA"/>
    <property type="match status" value="2"/>
</dbReference>
<dbReference type="SMART" id="SM00181">
    <property type="entry name" value="EGF"/>
    <property type="match status" value="2"/>
</dbReference>
<comment type="caution">
    <text evidence="8">The sequence shown here is derived from an EMBL/GenBank/DDBJ whole genome shotgun (WGS) entry which is preliminary data.</text>
</comment>
<evidence type="ECO:0000256" key="5">
    <source>
        <dbReference type="PROSITE-ProRule" id="PRU00076"/>
    </source>
</evidence>
<sequence>MYPCHGVCVNTPGSYDCMCRRGYNGNAKIQNGCKRSVGYSKLTTIIFILAGVVLGIGILVLSIGFFSEPIGGFLYFDRWSFYYFNINECDGKSSISCYGNCINTEGSYNCTCWPGYTGNAKTLDGCQPVAKGSQFPVMIFTLVLATLTNAGQLDEARKVFGQMGWVM</sequence>
<feature type="domain" description="EGF-like" evidence="7">
    <location>
        <begin position="85"/>
        <end position="127"/>
    </location>
</feature>
<dbReference type="Proteomes" id="UP000245207">
    <property type="component" value="Unassembled WGS sequence"/>
</dbReference>
<keyword evidence="3" id="KW-0677">Repeat</keyword>
<organism evidence="8 9">
    <name type="scientific">Artemisia annua</name>
    <name type="common">Sweet wormwood</name>
    <dbReference type="NCBI Taxonomy" id="35608"/>
    <lineage>
        <taxon>Eukaryota</taxon>
        <taxon>Viridiplantae</taxon>
        <taxon>Streptophyta</taxon>
        <taxon>Embryophyta</taxon>
        <taxon>Tracheophyta</taxon>
        <taxon>Spermatophyta</taxon>
        <taxon>Magnoliopsida</taxon>
        <taxon>eudicotyledons</taxon>
        <taxon>Gunneridae</taxon>
        <taxon>Pentapetalae</taxon>
        <taxon>asterids</taxon>
        <taxon>campanulids</taxon>
        <taxon>Asterales</taxon>
        <taxon>Asteraceae</taxon>
        <taxon>Asteroideae</taxon>
        <taxon>Anthemideae</taxon>
        <taxon>Artemisiinae</taxon>
        <taxon>Artemisia</taxon>
    </lineage>
</organism>
<dbReference type="InterPro" id="IPR050751">
    <property type="entry name" value="ECM_structural_protein"/>
</dbReference>
<dbReference type="EMBL" id="PKPP01005677">
    <property type="protein sequence ID" value="PWA59241.1"/>
    <property type="molecule type" value="Genomic_DNA"/>
</dbReference>
<gene>
    <name evidence="8" type="ORF">CTI12_AA395000</name>
</gene>
<keyword evidence="2" id="KW-0732">Signal</keyword>
<dbReference type="InterPro" id="IPR001881">
    <property type="entry name" value="EGF-like_Ca-bd_dom"/>
</dbReference>
<dbReference type="InterPro" id="IPR018097">
    <property type="entry name" value="EGF_Ca-bd_CS"/>
</dbReference>
<dbReference type="Gene3D" id="2.10.25.10">
    <property type="entry name" value="Laminin"/>
    <property type="match status" value="2"/>
</dbReference>
<dbReference type="InterPro" id="IPR000742">
    <property type="entry name" value="EGF"/>
</dbReference>
<dbReference type="InterPro" id="IPR000152">
    <property type="entry name" value="EGF-type_Asp/Asn_hydroxyl_site"/>
</dbReference>
<evidence type="ECO:0000256" key="1">
    <source>
        <dbReference type="ARBA" id="ARBA00022536"/>
    </source>
</evidence>
<evidence type="ECO:0000256" key="2">
    <source>
        <dbReference type="ARBA" id="ARBA00022729"/>
    </source>
</evidence>
<evidence type="ECO:0000256" key="4">
    <source>
        <dbReference type="ARBA" id="ARBA00023157"/>
    </source>
</evidence>
<dbReference type="PANTHER" id="PTHR24034">
    <property type="entry name" value="EGF-LIKE DOMAIN-CONTAINING PROTEIN"/>
    <property type="match status" value="1"/>
</dbReference>
<evidence type="ECO:0000259" key="7">
    <source>
        <dbReference type="PROSITE" id="PS50026"/>
    </source>
</evidence>
<keyword evidence="1 5" id="KW-0245">EGF-like domain</keyword>
<dbReference type="PROSITE" id="PS01187">
    <property type="entry name" value="EGF_CA"/>
    <property type="match status" value="1"/>
</dbReference>